<dbReference type="Proteomes" id="UP001595711">
    <property type="component" value="Unassembled WGS sequence"/>
</dbReference>
<dbReference type="NCBIfam" id="NF009151">
    <property type="entry name" value="PRK12497.1-5"/>
    <property type="match status" value="1"/>
</dbReference>
<comment type="caution">
    <text evidence="3">The sequence shown here is derived from an EMBL/GenBank/DDBJ whole genome shotgun (WGS) entry which is preliminary data.</text>
</comment>
<organism evidence="3 4">
    <name type="scientific">Ferrovibrio xuzhouensis</name>
    <dbReference type="NCBI Taxonomy" id="1576914"/>
    <lineage>
        <taxon>Bacteria</taxon>
        <taxon>Pseudomonadati</taxon>
        <taxon>Pseudomonadota</taxon>
        <taxon>Alphaproteobacteria</taxon>
        <taxon>Rhodospirillales</taxon>
        <taxon>Rhodospirillaceae</taxon>
        <taxon>Ferrovibrio</taxon>
    </lineage>
</organism>
<keyword evidence="4" id="KW-1185">Reference proteome</keyword>
<dbReference type="PANTHER" id="PTHR34039:SF1">
    <property type="entry name" value="UPF0102 PROTEIN YRAN"/>
    <property type="match status" value="1"/>
</dbReference>
<accession>A0ABV7VG49</accession>
<dbReference type="InterPro" id="IPR011856">
    <property type="entry name" value="tRNA_endonuc-like_dom_sf"/>
</dbReference>
<comment type="similarity">
    <text evidence="1 2">Belongs to the UPF0102 family.</text>
</comment>
<name>A0ABV7VG49_9PROT</name>
<evidence type="ECO:0000256" key="2">
    <source>
        <dbReference type="HAMAP-Rule" id="MF_00048"/>
    </source>
</evidence>
<evidence type="ECO:0000256" key="1">
    <source>
        <dbReference type="ARBA" id="ARBA00006738"/>
    </source>
</evidence>
<proteinExistence type="inferred from homology"/>
<dbReference type="SUPFAM" id="SSF52980">
    <property type="entry name" value="Restriction endonuclease-like"/>
    <property type="match status" value="1"/>
</dbReference>
<dbReference type="Gene3D" id="3.40.1350.10">
    <property type="match status" value="1"/>
</dbReference>
<evidence type="ECO:0000313" key="4">
    <source>
        <dbReference type="Proteomes" id="UP001595711"/>
    </source>
</evidence>
<dbReference type="RefSeq" id="WP_379724986.1">
    <property type="nucleotide sequence ID" value="NZ_JBHRYJ010000001.1"/>
</dbReference>
<dbReference type="Pfam" id="PF02021">
    <property type="entry name" value="UPF0102"/>
    <property type="match status" value="1"/>
</dbReference>
<evidence type="ECO:0000313" key="3">
    <source>
        <dbReference type="EMBL" id="MFC3675777.1"/>
    </source>
</evidence>
<gene>
    <name evidence="3" type="ORF">ACFOOQ_09505</name>
</gene>
<protein>
    <recommendedName>
        <fullName evidence="2">UPF0102 protein ACFOOQ_09505</fullName>
    </recommendedName>
</protein>
<sequence>MAAGRDPARPNPARAARHRRGRRGEALAGLWLRLKGYRILARNWRHPLGEIDILARRGRILAVIEVKWRDRIDLAADAIGTRQRHRIMRAAAVFLAGQPDAARLSLRFDALLLAPGRWPRHVADAWRPSDEGPAG</sequence>
<dbReference type="InterPro" id="IPR003509">
    <property type="entry name" value="UPF0102_YraN-like"/>
</dbReference>
<dbReference type="HAMAP" id="MF_00048">
    <property type="entry name" value="UPF0102"/>
    <property type="match status" value="1"/>
</dbReference>
<dbReference type="PANTHER" id="PTHR34039">
    <property type="entry name" value="UPF0102 PROTEIN YRAN"/>
    <property type="match status" value="1"/>
</dbReference>
<dbReference type="EMBL" id="JBHRYJ010000001">
    <property type="protein sequence ID" value="MFC3675777.1"/>
    <property type="molecule type" value="Genomic_DNA"/>
</dbReference>
<dbReference type="InterPro" id="IPR011335">
    <property type="entry name" value="Restrct_endonuc-II-like"/>
</dbReference>
<reference evidence="4" key="1">
    <citation type="journal article" date="2019" name="Int. J. Syst. Evol. Microbiol.">
        <title>The Global Catalogue of Microorganisms (GCM) 10K type strain sequencing project: providing services to taxonomists for standard genome sequencing and annotation.</title>
        <authorList>
            <consortium name="The Broad Institute Genomics Platform"/>
            <consortium name="The Broad Institute Genome Sequencing Center for Infectious Disease"/>
            <person name="Wu L."/>
            <person name="Ma J."/>
        </authorList>
    </citation>
    <scope>NUCLEOTIDE SEQUENCE [LARGE SCALE GENOMIC DNA]</scope>
    <source>
        <strain evidence="4">KCTC 42182</strain>
    </source>
</reference>